<dbReference type="InterPro" id="IPR050475">
    <property type="entry name" value="Prenyltransferase_related"/>
</dbReference>
<feature type="transmembrane region" description="Helical" evidence="5">
    <location>
        <begin position="26"/>
        <end position="47"/>
    </location>
</feature>
<proteinExistence type="predicted"/>
<dbReference type="EMBL" id="CP026995">
    <property type="protein sequence ID" value="QLH06188.1"/>
    <property type="molecule type" value="Genomic_DNA"/>
</dbReference>
<dbReference type="Pfam" id="PF01040">
    <property type="entry name" value="UbiA"/>
    <property type="match status" value="1"/>
</dbReference>
<dbReference type="Proteomes" id="UP000509478">
    <property type="component" value="Chromosome"/>
</dbReference>
<keyword evidence="7" id="KW-1185">Reference proteome</keyword>
<gene>
    <name evidence="6" type="ORF">C5F50_03160</name>
</gene>
<dbReference type="KEGG" id="nue:C5F50_03160"/>
<protein>
    <recommendedName>
        <fullName evidence="8">Prenyltransferase</fullName>
    </recommendedName>
</protein>
<evidence type="ECO:0000256" key="2">
    <source>
        <dbReference type="ARBA" id="ARBA00022692"/>
    </source>
</evidence>
<evidence type="ECO:0000313" key="6">
    <source>
        <dbReference type="EMBL" id="QLH06188.1"/>
    </source>
</evidence>
<organism evidence="6 7">
    <name type="scientific">Nitrosopumilus ureiphilus</name>
    <dbReference type="NCBI Taxonomy" id="1470067"/>
    <lineage>
        <taxon>Archaea</taxon>
        <taxon>Nitrososphaerota</taxon>
        <taxon>Nitrososphaeria</taxon>
        <taxon>Nitrosopumilales</taxon>
        <taxon>Nitrosopumilaceae</taxon>
        <taxon>Nitrosopumilus</taxon>
    </lineage>
</organism>
<keyword evidence="4 5" id="KW-0472">Membrane</keyword>
<feature type="transmembrane region" description="Helical" evidence="5">
    <location>
        <begin position="263"/>
        <end position="278"/>
    </location>
</feature>
<feature type="transmembrane region" description="Helical" evidence="5">
    <location>
        <begin position="156"/>
        <end position="174"/>
    </location>
</feature>
<dbReference type="PANTHER" id="PTHR42723">
    <property type="entry name" value="CHLOROPHYLL SYNTHASE"/>
    <property type="match status" value="1"/>
</dbReference>
<sequence>MIALVSGLIALGMFSNDTNQLNSINAAIIIFGTGACVTMASLATYLYNDLYDIKSDSKNNRNIRLSDVQYQYNVIFGATVLLFVSSGMIAFALNFFSGIACLAFIALSVVYSHPATSLKDKFMVKTIVTAAGASLASMIGIFSYSTSLEAFVVSDVLWTLPLLSFLFYFVLGPLGDISDFKGDKFANKVTIPIKIGVTNTFYLMFGVIFTISLVLIFLYVMYDTHIITPIIGICISLLLASLLQNTKSNPDKQRIKHARKYSRWHLLGMLCSVLVGTLL</sequence>
<reference evidence="6 7" key="1">
    <citation type="submission" date="2018-02" db="EMBL/GenBank/DDBJ databases">
        <title>Complete genome of Nitrosopumilus ureaphilus PS0.</title>
        <authorList>
            <person name="Qin W."/>
            <person name="Zheng Y."/>
            <person name="Stahl D.A."/>
        </authorList>
    </citation>
    <scope>NUCLEOTIDE SEQUENCE [LARGE SCALE GENOMIC DNA]</scope>
    <source>
        <strain evidence="6 7">PS0</strain>
    </source>
</reference>
<feature type="transmembrane region" description="Helical" evidence="5">
    <location>
        <begin position="91"/>
        <end position="110"/>
    </location>
</feature>
<dbReference type="PANTHER" id="PTHR42723:SF1">
    <property type="entry name" value="CHLOROPHYLL SYNTHASE, CHLOROPLASTIC"/>
    <property type="match status" value="1"/>
</dbReference>
<feature type="transmembrane region" description="Helical" evidence="5">
    <location>
        <begin position="195"/>
        <end position="220"/>
    </location>
</feature>
<accession>A0A7D5M7C0</accession>
<evidence type="ECO:0000256" key="1">
    <source>
        <dbReference type="ARBA" id="ARBA00004651"/>
    </source>
</evidence>
<dbReference type="InterPro" id="IPR000537">
    <property type="entry name" value="UbiA_prenyltransferase"/>
</dbReference>
<dbReference type="Gene3D" id="1.10.357.140">
    <property type="entry name" value="UbiA prenyltransferase"/>
    <property type="match status" value="1"/>
</dbReference>
<feature type="transmembrane region" description="Helical" evidence="5">
    <location>
        <begin position="226"/>
        <end position="243"/>
    </location>
</feature>
<name>A0A7D5M7C0_9ARCH</name>
<evidence type="ECO:0000313" key="7">
    <source>
        <dbReference type="Proteomes" id="UP000509478"/>
    </source>
</evidence>
<keyword evidence="2 5" id="KW-0812">Transmembrane</keyword>
<evidence type="ECO:0000256" key="3">
    <source>
        <dbReference type="ARBA" id="ARBA00022989"/>
    </source>
</evidence>
<comment type="subcellular location">
    <subcellularLocation>
        <location evidence="1">Cell membrane</location>
        <topology evidence="1">Multi-pass membrane protein</topology>
    </subcellularLocation>
</comment>
<dbReference type="GO" id="GO:0005886">
    <property type="term" value="C:plasma membrane"/>
    <property type="evidence" value="ECO:0007669"/>
    <property type="project" value="UniProtKB-SubCell"/>
</dbReference>
<keyword evidence="3 5" id="KW-1133">Transmembrane helix</keyword>
<evidence type="ECO:0000256" key="4">
    <source>
        <dbReference type="ARBA" id="ARBA00023136"/>
    </source>
</evidence>
<feature type="transmembrane region" description="Helical" evidence="5">
    <location>
        <begin position="122"/>
        <end position="144"/>
    </location>
</feature>
<evidence type="ECO:0000256" key="5">
    <source>
        <dbReference type="SAM" id="Phobius"/>
    </source>
</evidence>
<dbReference type="GO" id="GO:0016765">
    <property type="term" value="F:transferase activity, transferring alkyl or aryl (other than methyl) groups"/>
    <property type="evidence" value="ECO:0007669"/>
    <property type="project" value="InterPro"/>
</dbReference>
<dbReference type="AlphaFoldDB" id="A0A7D5M7C0"/>
<dbReference type="InterPro" id="IPR044878">
    <property type="entry name" value="UbiA_sf"/>
</dbReference>
<evidence type="ECO:0008006" key="8">
    <source>
        <dbReference type="Google" id="ProtNLM"/>
    </source>
</evidence>